<dbReference type="PANTHER" id="PTHR46077:SF5">
    <property type="entry name" value="RING-TYPE DOMAIN-CONTAINING PROTEIN"/>
    <property type="match status" value="1"/>
</dbReference>
<dbReference type="FunFam" id="3.30.40.10:FF:000136">
    <property type="entry name" value="E3 ubiquitin-protein ligase Topors"/>
    <property type="match status" value="1"/>
</dbReference>
<evidence type="ECO:0000256" key="14">
    <source>
        <dbReference type="SAM" id="MobiDB-lite"/>
    </source>
</evidence>
<keyword evidence="6" id="KW-0833">Ubl conjugation pathway</keyword>
<dbReference type="InterPro" id="IPR058746">
    <property type="entry name" value="Znf_RING-type_Topors"/>
</dbReference>
<evidence type="ECO:0000256" key="2">
    <source>
        <dbReference type="ARBA" id="ARBA00012483"/>
    </source>
</evidence>
<dbReference type="EMBL" id="HACG01025649">
    <property type="protein sequence ID" value="CEK72514.1"/>
    <property type="molecule type" value="Transcribed_RNA"/>
</dbReference>
<dbReference type="SUPFAM" id="SSF57850">
    <property type="entry name" value="RING/U-box"/>
    <property type="match status" value="1"/>
</dbReference>
<evidence type="ECO:0000256" key="12">
    <source>
        <dbReference type="ARBA" id="ARBA00079184"/>
    </source>
</evidence>
<dbReference type="EC" id="2.3.2.27" evidence="2"/>
<evidence type="ECO:0000256" key="13">
    <source>
        <dbReference type="PROSITE-ProRule" id="PRU00175"/>
    </source>
</evidence>
<evidence type="ECO:0000256" key="3">
    <source>
        <dbReference type="ARBA" id="ARBA00022679"/>
    </source>
</evidence>
<evidence type="ECO:0000313" key="16">
    <source>
        <dbReference type="EMBL" id="CEK72514.1"/>
    </source>
</evidence>
<keyword evidence="7" id="KW-0862">Zinc</keyword>
<feature type="compositionally biased region" description="Polar residues" evidence="14">
    <location>
        <begin position="642"/>
        <end position="663"/>
    </location>
</feature>
<protein>
    <recommendedName>
        <fullName evidence="8">E3 ubiquitin-protein ligase Topors</fullName>
        <ecNumber evidence="2">2.3.2.27</ecNumber>
    </recommendedName>
    <alternativeName>
        <fullName evidence="9">RING-type E3 ubiquitin transferase Topors</fullName>
    </alternativeName>
    <alternativeName>
        <fullName evidence="11">SUMO1-protein E3 ligase Topors</fullName>
    </alternativeName>
    <alternativeName>
        <fullName evidence="10">Topoisomerase I-binding RING finger protein</fullName>
    </alternativeName>
    <alternativeName>
        <fullName evidence="12">Topoisomerase I-binding arginine/serine-rich protein</fullName>
    </alternativeName>
</protein>
<dbReference type="Gene3D" id="3.30.40.10">
    <property type="entry name" value="Zinc/RING finger domain, C3HC4 (zinc finger)"/>
    <property type="match status" value="1"/>
</dbReference>
<dbReference type="GO" id="GO:0061630">
    <property type="term" value="F:ubiquitin protein ligase activity"/>
    <property type="evidence" value="ECO:0007669"/>
    <property type="project" value="UniProtKB-EC"/>
</dbReference>
<accession>A0A0B6ZV81</accession>
<evidence type="ECO:0000256" key="5">
    <source>
        <dbReference type="ARBA" id="ARBA00022771"/>
    </source>
</evidence>
<name>A0A0B6ZV81_9EUPU</name>
<feature type="non-terminal residue" evidence="16">
    <location>
        <position position="1"/>
    </location>
</feature>
<keyword evidence="3" id="KW-0808">Transferase</keyword>
<evidence type="ECO:0000256" key="9">
    <source>
        <dbReference type="ARBA" id="ARBA00076856"/>
    </source>
</evidence>
<feature type="region of interest" description="Disordered" evidence="14">
    <location>
        <begin position="457"/>
        <end position="554"/>
    </location>
</feature>
<gene>
    <name evidence="16" type="primary">ORF82759</name>
</gene>
<dbReference type="Pfam" id="PF00097">
    <property type="entry name" value="zf-C3HC4"/>
    <property type="match status" value="1"/>
</dbReference>
<dbReference type="InterPro" id="IPR058745">
    <property type="entry name" value="PWI_Topors"/>
</dbReference>
<dbReference type="GO" id="GO:0008270">
    <property type="term" value="F:zinc ion binding"/>
    <property type="evidence" value="ECO:0007669"/>
    <property type="project" value="UniProtKB-KW"/>
</dbReference>
<feature type="compositionally biased region" description="Basic residues" evidence="14">
    <location>
        <begin position="597"/>
        <end position="608"/>
    </location>
</feature>
<evidence type="ECO:0000256" key="4">
    <source>
        <dbReference type="ARBA" id="ARBA00022723"/>
    </source>
</evidence>
<dbReference type="PANTHER" id="PTHR46077">
    <property type="entry name" value="E3 UBIQUITIN-PROTEIN LIGASE TOPORS"/>
    <property type="match status" value="1"/>
</dbReference>
<dbReference type="PROSITE" id="PS00518">
    <property type="entry name" value="ZF_RING_1"/>
    <property type="match status" value="1"/>
</dbReference>
<dbReference type="InterPro" id="IPR018957">
    <property type="entry name" value="Znf_C3HC4_RING-type"/>
</dbReference>
<organism evidence="16">
    <name type="scientific">Arion vulgaris</name>
    <dbReference type="NCBI Taxonomy" id="1028688"/>
    <lineage>
        <taxon>Eukaryota</taxon>
        <taxon>Metazoa</taxon>
        <taxon>Spiralia</taxon>
        <taxon>Lophotrochozoa</taxon>
        <taxon>Mollusca</taxon>
        <taxon>Gastropoda</taxon>
        <taxon>Heterobranchia</taxon>
        <taxon>Euthyneura</taxon>
        <taxon>Panpulmonata</taxon>
        <taxon>Eupulmonata</taxon>
        <taxon>Stylommatophora</taxon>
        <taxon>Helicina</taxon>
        <taxon>Arionoidea</taxon>
        <taxon>Arionidae</taxon>
        <taxon>Arion</taxon>
    </lineage>
</organism>
<evidence type="ECO:0000259" key="15">
    <source>
        <dbReference type="PROSITE" id="PS50089"/>
    </source>
</evidence>
<dbReference type="InterPro" id="IPR001841">
    <property type="entry name" value="Znf_RING"/>
</dbReference>
<evidence type="ECO:0000256" key="10">
    <source>
        <dbReference type="ARBA" id="ARBA00076940"/>
    </source>
</evidence>
<sequence>NSTVITTTDSLSTVSSVLHAETMPVTRNQAIAAAKSSSGTAGTSVMKGSSSLDGASTESETSRETCSICLGPFSNKSFTSSCTHSFCFVCLKQWSKVKAECPLCKQQFTGIFHNIRSNDNYDIYELPPVNPPQQIDYSYLYNYMGGHLATLLPAQHYFNVSQPGLNADLTLSNFSRFQFRYRRYDRTHSPEYSVHREHQYSYPSLANNHTSASSWPHGTKDFRLSVYRSHLGPPAVIIGCENSSYHLTPAMVAASSHRLHRIMPWLTRELRVLLRSHQNVRQAIGIIQPLLSQVTIDSPYFFEKVFPVVGPQSRQFVQEFKTFANSALSMQAFDRKAMYRCVTDRISLVDSSSSGSDDDVIEVTNVSPGLEASIVATSSINTVTNLQGVYGDSPAAGTSQENIVRGANSEVDLDLVSVSSEDDDHVFLPGLNDSDSDNSNAGSDIVFVQYDKPWSKRSPVQLSSDSDESVKNKRTKKDKCNKLKNKSLNASILFTKKEKGRKSTRGNKSKRRSWITIRDDSQQGSEINTPLEKTNSVTEKHKMKKRKKSKDNIYEMDNVGKQIVGAEKCSKTLQDVKGDGNASKKSKKSNDKDRERRKQAKNVTKKFTRPAILRSYKKHHSGHKKSSSNQHGHISRVDASPGHSSNIDSFTTEQPTPRSQQLAASDIGHSATSIFQTRPDNVQHIPLSLWVSTWQPHIFSTSSPSSSLPVSSLPHTLASSSLSNHDLNNTLVDYNSQIISSDSDSSSDSDTCELPDNVSALQNCDLTKQWLDTNFSDLEEQSTTSSPIQNSSSQSNKTELKINVNNLD</sequence>
<evidence type="ECO:0000256" key="8">
    <source>
        <dbReference type="ARBA" id="ARBA00071236"/>
    </source>
</evidence>
<evidence type="ECO:0000256" key="1">
    <source>
        <dbReference type="ARBA" id="ARBA00000900"/>
    </source>
</evidence>
<feature type="compositionally biased region" description="Low complexity" evidence="14">
    <location>
        <begin position="781"/>
        <end position="796"/>
    </location>
</feature>
<keyword evidence="4" id="KW-0479">Metal-binding</keyword>
<evidence type="ECO:0000256" key="11">
    <source>
        <dbReference type="ARBA" id="ARBA00079040"/>
    </source>
</evidence>
<feature type="region of interest" description="Disordered" evidence="14">
    <location>
        <begin position="778"/>
        <end position="808"/>
    </location>
</feature>
<dbReference type="CDD" id="cd16574">
    <property type="entry name" value="RING-HC_Topors"/>
    <property type="match status" value="1"/>
</dbReference>
<evidence type="ECO:0000256" key="7">
    <source>
        <dbReference type="ARBA" id="ARBA00022833"/>
    </source>
</evidence>
<dbReference type="InterPro" id="IPR017907">
    <property type="entry name" value="Znf_RING_CS"/>
</dbReference>
<dbReference type="GO" id="GO:0006513">
    <property type="term" value="P:protein monoubiquitination"/>
    <property type="evidence" value="ECO:0007669"/>
    <property type="project" value="TreeGrafter"/>
</dbReference>
<keyword evidence="5 13" id="KW-0863">Zinc-finger</keyword>
<dbReference type="AlphaFoldDB" id="A0A0B6ZV81"/>
<dbReference type="InterPro" id="IPR013083">
    <property type="entry name" value="Znf_RING/FYVE/PHD"/>
</dbReference>
<dbReference type="GO" id="GO:0000209">
    <property type="term" value="P:protein polyubiquitination"/>
    <property type="evidence" value="ECO:0007669"/>
    <property type="project" value="TreeGrafter"/>
</dbReference>
<feature type="compositionally biased region" description="Basic residues" evidence="14">
    <location>
        <begin position="498"/>
        <end position="513"/>
    </location>
</feature>
<feature type="compositionally biased region" description="Basic residues" evidence="14">
    <location>
        <begin position="472"/>
        <end position="485"/>
    </location>
</feature>
<reference evidence="16" key="1">
    <citation type="submission" date="2014-12" db="EMBL/GenBank/DDBJ databases">
        <title>Insight into the proteome of Arion vulgaris.</title>
        <authorList>
            <person name="Aradska J."/>
            <person name="Bulat T."/>
            <person name="Smidak R."/>
            <person name="Sarate P."/>
            <person name="Gangsoo J."/>
            <person name="Sialana F."/>
            <person name="Bilban M."/>
            <person name="Lubec G."/>
        </authorList>
    </citation>
    <scope>NUCLEOTIDE SEQUENCE</scope>
    <source>
        <tissue evidence="16">Skin</tissue>
    </source>
</reference>
<feature type="compositionally biased region" description="Basic residues" evidence="14">
    <location>
        <begin position="615"/>
        <end position="626"/>
    </location>
</feature>
<feature type="compositionally biased region" description="Polar residues" evidence="14">
    <location>
        <begin position="522"/>
        <end position="537"/>
    </location>
</feature>
<evidence type="ECO:0000256" key="6">
    <source>
        <dbReference type="ARBA" id="ARBA00022786"/>
    </source>
</evidence>
<proteinExistence type="predicted"/>
<dbReference type="SMART" id="SM00184">
    <property type="entry name" value="RING"/>
    <property type="match status" value="1"/>
</dbReference>
<feature type="domain" description="RING-type" evidence="15">
    <location>
        <begin position="66"/>
        <end position="105"/>
    </location>
</feature>
<comment type="catalytic activity">
    <reaction evidence="1">
        <text>S-ubiquitinyl-[E2 ubiquitin-conjugating enzyme]-L-cysteine + [acceptor protein]-L-lysine = [E2 ubiquitin-conjugating enzyme]-L-cysteine + N(6)-ubiquitinyl-[acceptor protein]-L-lysine.</text>
        <dbReference type="EC" id="2.3.2.27"/>
    </reaction>
</comment>
<dbReference type="PROSITE" id="PS50089">
    <property type="entry name" value="ZF_RING_2"/>
    <property type="match status" value="1"/>
</dbReference>
<dbReference type="Pfam" id="PF26084">
    <property type="entry name" value="PWI_Topors"/>
    <property type="match status" value="1"/>
</dbReference>
<feature type="region of interest" description="Disordered" evidence="14">
    <location>
        <begin position="574"/>
        <end position="666"/>
    </location>
</feature>